<dbReference type="RefSeq" id="WP_058389684.1">
    <property type="nucleotide sequence ID" value="NZ_CP025063.1"/>
</dbReference>
<dbReference type="PANTHER" id="PTHR46401">
    <property type="entry name" value="GLYCOSYLTRANSFERASE WBBK-RELATED"/>
    <property type="match status" value="1"/>
</dbReference>
<accession>A0A1S8D2N9</accession>
<dbReference type="Gene3D" id="3.40.50.2000">
    <property type="entry name" value="Glycogen Phosphorylase B"/>
    <property type="match status" value="1"/>
</dbReference>
<dbReference type="GO" id="GO:0016757">
    <property type="term" value="F:glycosyltransferase activity"/>
    <property type="evidence" value="ECO:0007669"/>
    <property type="project" value="TreeGrafter"/>
</dbReference>
<comment type="caution">
    <text evidence="2">The sequence shown here is derived from an EMBL/GenBank/DDBJ whole genome shotgun (WGS) entry which is preliminary data.</text>
</comment>
<gene>
    <name evidence="2" type="ORF">APZ41_018425</name>
</gene>
<reference evidence="2" key="1">
    <citation type="submission" date="2016-12" db="EMBL/GenBank/DDBJ databases">
        <title>Draft genome sequence of Roseomonas mucosa strain AU37, isolated from a peripheral intravenous catheter.</title>
        <authorList>
            <person name="Choudhury M.A."/>
            <person name="Sidjabat H.E."/>
            <person name="Wailan A.M."/>
            <person name="Zhang L."/>
            <person name="Marsh N.M."/>
            <person name="Rickard C.M."/>
            <person name="Davies M."/>
            <person name="Mcmillan D.J."/>
        </authorList>
    </citation>
    <scope>NUCLEOTIDE SEQUENCE [LARGE SCALE GENOMIC DNA]</scope>
    <source>
        <strain evidence="2">AU37</strain>
    </source>
</reference>
<evidence type="ECO:0008006" key="4">
    <source>
        <dbReference type="Google" id="ProtNLM"/>
    </source>
</evidence>
<dbReference type="CDD" id="cd03801">
    <property type="entry name" value="GT4_PimA-like"/>
    <property type="match status" value="1"/>
</dbReference>
<dbReference type="OrthoDB" id="9790710at2"/>
<dbReference type="GO" id="GO:0009103">
    <property type="term" value="P:lipopolysaccharide biosynthetic process"/>
    <property type="evidence" value="ECO:0007669"/>
    <property type="project" value="TreeGrafter"/>
</dbReference>
<organism evidence="2 3">
    <name type="scientific">Roseomonas mucosa</name>
    <dbReference type="NCBI Taxonomy" id="207340"/>
    <lineage>
        <taxon>Bacteria</taxon>
        <taxon>Pseudomonadati</taxon>
        <taxon>Pseudomonadota</taxon>
        <taxon>Alphaproteobacteria</taxon>
        <taxon>Acetobacterales</taxon>
        <taxon>Roseomonadaceae</taxon>
        <taxon>Roseomonas</taxon>
    </lineage>
</organism>
<evidence type="ECO:0000313" key="2">
    <source>
        <dbReference type="EMBL" id="ONH81715.1"/>
    </source>
</evidence>
<dbReference type="Pfam" id="PF13692">
    <property type="entry name" value="Glyco_trans_1_4"/>
    <property type="match status" value="1"/>
</dbReference>
<dbReference type="Proteomes" id="UP000054844">
    <property type="component" value="Unassembled WGS sequence"/>
</dbReference>
<name>A0A1S8D2N9_9PROT</name>
<dbReference type="AlphaFoldDB" id="A0A1S8D2N9"/>
<dbReference type="EMBL" id="LLWF02000096">
    <property type="protein sequence ID" value="ONH81715.1"/>
    <property type="molecule type" value="Genomic_DNA"/>
</dbReference>
<proteinExistence type="predicted"/>
<evidence type="ECO:0000313" key="3">
    <source>
        <dbReference type="Proteomes" id="UP000054844"/>
    </source>
</evidence>
<dbReference type="STRING" id="207340.APZ41_018425"/>
<dbReference type="PANTHER" id="PTHR46401:SF2">
    <property type="entry name" value="GLYCOSYLTRANSFERASE WBBK-RELATED"/>
    <property type="match status" value="1"/>
</dbReference>
<protein>
    <recommendedName>
        <fullName evidence="4">Glycosyl transferase family 1 domain-containing protein</fullName>
    </recommendedName>
</protein>
<dbReference type="SUPFAM" id="SSF53756">
    <property type="entry name" value="UDP-Glycosyltransferase/glycogen phosphorylase"/>
    <property type="match status" value="1"/>
</dbReference>
<sequence>MNRPLLFPAFANGGDINVLSGTPTFILEGAALCGMALSPVCMPMPQEQPVARWIWRMRRLAALKRPTGFTMSPDCLTAIWDRRGIFPAGSRIISTFALVSPRLLDRVENGELELNFYVDAAFQQYVSTYGEHSQVDMDLARRSFLLEERGFRLARNVFTFCEASSGYIARRYGVPARTILPGANISYSALQHAQSLPRRQSPQPFVVSFVGMDWERKGLSRIATAVTLLRGEGKNVILRVIGAAPPEIASQPYVDFVGRVDKSRDMMRYAMLVRDSDLGILMSDAEAFGLSPLESLALGVPVLATAVGGMPDYVRPDCGILVDVQAPPHVLADKLRPLIARGNEWQALAAGAEARMHELSWKATMQRMRRELGDSSEEPAAVMAA</sequence>
<keyword evidence="3" id="KW-1185">Reference proteome</keyword>
<keyword evidence="1" id="KW-0808">Transferase</keyword>
<evidence type="ECO:0000256" key="1">
    <source>
        <dbReference type="ARBA" id="ARBA00022679"/>
    </source>
</evidence>